<evidence type="ECO:0000256" key="5">
    <source>
        <dbReference type="SAM" id="Phobius"/>
    </source>
</evidence>
<keyword evidence="2 5" id="KW-0812">Transmembrane</keyword>
<dbReference type="AlphaFoldDB" id="A0A449GF45"/>
<keyword evidence="4 5" id="KW-0472">Membrane</keyword>
<feature type="transmembrane region" description="Helical" evidence="5">
    <location>
        <begin position="29"/>
        <end position="48"/>
    </location>
</feature>
<dbReference type="InterPro" id="IPR036259">
    <property type="entry name" value="MFS_trans_sf"/>
</dbReference>
<evidence type="ECO:0000256" key="3">
    <source>
        <dbReference type="ARBA" id="ARBA00022989"/>
    </source>
</evidence>
<reference evidence="7" key="1">
    <citation type="submission" date="2019-02" db="EMBL/GenBank/DDBJ databases">
        <authorList>
            <consortium name="Pathogen Informatics"/>
        </authorList>
    </citation>
    <scope>NUCLEOTIDE SEQUENCE</scope>
    <source>
        <strain evidence="7">3012STDY6733949</strain>
    </source>
</reference>
<comment type="subcellular location">
    <subcellularLocation>
        <location evidence="1">Cell membrane</location>
        <topology evidence="1">Multi-pass membrane protein</topology>
    </subcellularLocation>
</comment>
<evidence type="ECO:0000256" key="1">
    <source>
        <dbReference type="ARBA" id="ARBA00004651"/>
    </source>
</evidence>
<dbReference type="Gene3D" id="1.20.1250.20">
    <property type="entry name" value="MFS general substrate transporter like domains"/>
    <property type="match status" value="2"/>
</dbReference>
<feature type="transmembrane region" description="Helical" evidence="5">
    <location>
        <begin position="336"/>
        <end position="354"/>
    </location>
</feature>
<organism evidence="7">
    <name type="scientific">Nocardia farcinica</name>
    <dbReference type="NCBI Taxonomy" id="37329"/>
    <lineage>
        <taxon>Bacteria</taxon>
        <taxon>Bacillati</taxon>
        <taxon>Actinomycetota</taxon>
        <taxon>Actinomycetes</taxon>
        <taxon>Mycobacteriales</taxon>
        <taxon>Nocardiaceae</taxon>
        <taxon>Nocardia</taxon>
    </lineage>
</organism>
<dbReference type="InterPro" id="IPR011701">
    <property type="entry name" value="MFS"/>
</dbReference>
<feature type="transmembrane region" description="Helical" evidence="5">
    <location>
        <begin position="271"/>
        <end position="288"/>
    </location>
</feature>
<keyword evidence="3 5" id="KW-1133">Transmembrane helix</keyword>
<proteinExistence type="predicted"/>
<gene>
    <name evidence="7" type="primary">naiP</name>
    <name evidence="7" type="ORF">NCTC1935_02102</name>
</gene>
<dbReference type="GO" id="GO:0005886">
    <property type="term" value="C:plasma membrane"/>
    <property type="evidence" value="ECO:0007669"/>
    <property type="project" value="UniProtKB-SubCell"/>
</dbReference>
<dbReference type="Pfam" id="PF07690">
    <property type="entry name" value="MFS_1"/>
    <property type="match status" value="1"/>
</dbReference>
<evidence type="ECO:0000256" key="4">
    <source>
        <dbReference type="ARBA" id="ARBA00023136"/>
    </source>
</evidence>
<dbReference type="PANTHER" id="PTHR23508:SF10">
    <property type="entry name" value="CARBOXYLIC ACID TRANSPORTER PROTEIN HOMOLOG"/>
    <property type="match status" value="1"/>
</dbReference>
<feature type="transmembrane region" description="Helical" evidence="5">
    <location>
        <begin position="360"/>
        <end position="380"/>
    </location>
</feature>
<dbReference type="EMBL" id="CAACYE010000005">
    <property type="protein sequence ID" value="VFA84273.1"/>
    <property type="molecule type" value="Genomic_DNA"/>
</dbReference>
<feature type="transmembrane region" description="Helical" evidence="5">
    <location>
        <begin position="85"/>
        <end position="107"/>
    </location>
</feature>
<feature type="transmembrane region" description="Helical" evidence="5">
    <location>
        <begin position="60"/>
        <end position="79"/>
    </location>
</feature>
<dbReference type="InterPro" id="IPR020846">
    <property type="entry name" value="MFS_dom"/>
</dbReference>
<evidence type="ECO:0000259" key="6">
    <source>
        <dbReference type="PROSITE" id="PS50850"/>
    </source>
</evidence>
<feature type="transmembrane region" description="Helical" evidence="5">
    <location>
        <begin position="239"/>
        <end position="259"/>
    </location>
</feature>
<feature type="transmembrane region" description="Helical" evidence="5">
    <location>
        <begin position="294"/>
        <end position="315"/>
    </location>
</feature>
<feature type="transmembrane region" description="Helical" evidence="5">
    <location>
        <begin position="147"/>
        <end position="165"/>
    </location>
</feature>
<dbReference type="GO" id="GO:0046943">
    <property type="term" value="F:carboxylic acid transmembrane transporter activity"/>
    <property type="evidence" value="ECO:0007669"/>
    <property type="project" value="TreeGrafter"/>
</dbReference>
<name>A0A449GF45_NOCFR</name>
<feature type="domain" description="Major facilitator superfamily (MFS) profile" evidence="6">
    <location>
        <begin position="1"/>
        <end position="384"/>
    </location>
</feature>
<sequence>MASYLDAAAIVSTGVALVLYQEALSLSRGTIGALSSTLTLSIAAGAVVGGRMGDRFGRRAVFLVTMLLMSLGAGLAGAAGGPVPLFAGMIMIGVAAGADLPVSLAMISEEAPVGAKGKLVALSQVLWYSGIIVTQLLGLLIGGMGATGARILYSHIAVVALLVLLTRLRMPESRQWIAERRSADLGGVTPSALRVLLRPPYLAPFVALALFYSLTNLAANTKGQFGTYMYVKVAGSTVQVASAIGLGMQAVSIALALLFMRVVDGPHRMRWYAVGVVGLLVYFGLPAVAGVSVWTLALGGLIGGIGAAFAFEGIYKVWSQEKFPTLLRATAQGATIAFARVLAAIMALWTPLLLELGPRLMFAALTAVIAVAAVIGFRLGRMPGGAGIDRGAAVLVTDRI</sequence>
<feature type="transmembrane region" description="Helical" evidence="5">
    <location>
        <begin position="119"/>
        <end position="141"/>
    </location>
</feature>
<dbReference type="PROSITE" id="PS50850">
    <property type="entry name" value="MFS"/>
    <property type="match status" value="1"/>
</dbReference>
<dbReference type="SUPFAM" id="SSF103473">
    <property type="entry name" value="MFS general substrate transporter"/>
    <property type="match status" value="1"/>
</dbReference>
<protein>
    <submittedName>
        <fullName evidence="7">Niacin/nicotinamide transporter NaiP</fullName>
    </submittedName>
</protein>
<dbReference type="PANTHER" id="PTHR23508">
    <property type="entry name" value="CARBOXYLIC ACID TRANSPORTER PROTEIN HOMOLOG"/>
    <property type="match status" value="1"/>
</dbReference>
<evidence type="ECO:0000313" key="7">
    <source>
        <dbReference type="EMBL" id="VFA84273.1"/>
    </source>
</evidence>
<evidence type="ECO:0000256" key="2">
    <source>
        <dbReference type="ARBA" id="ARBA00022692"/>
    </source>
</evidence>
<accession>A0A449GF45</accession>
<feature type="transmembrane region" description="Helical" evidence="5">
    <location>
        <begin position="201"/>
        <end position="219"/>
    </location>
</feature>
<dbReference type="RefSeq" id="WP_170986758.1">
    <property type="nucleotide sequence ID" value="NZ_CAACYE020000001.1"/>
</dbReference>